<protein>
    <submittedName>
        <fullName evidence="1">Uncharacterized protein</fullName>
    </submittedName>
</protein>
<evidence type="ECO:0000313" key="1">
    <source>
        <dbReference type="EMBL" id="PPB84384.1"/>
    </source>
</evidence>
<dbReference type="AlphaFoldDB" id="A0A2P5KCE3"/>
<organism evidence="1 2">
    <name type="scientific">Mycetohabitans endofungorum</name>
    <dbReference type="NCBI Taxonomy" id="417203"/>
    <lineage>
        <taxon>Bacteria</taxon>
        <taxon>Pseudomonadati</taxon>
        <taxon>Pseudomonadota</taxon>
        <taxon>Betaproteobacteria</taxon>
        <taxon>Burkholderiales</taxon>
        <taxon>Burkholderiaceae</taxon>
        <taxon>Mycetohabitans</taxon>
    </lineage>
</organism>
<comment type="caution">
    <text evidence="1">The sequence shown here is derived from an EMBL/GenBank/DDBJ whole genome shotgun (WGS) entry which is preliminary data.</text>
</comment>
<dbReference type="Proteomes" id="UP000243096">
    <property type="component" value="Unassembled WGS sequence"/>
</dbReference>
<reference evidence="1 2" key="1">
    <citation type="submission" date="2018-01" db="EMBL/GenBank/DDBJ databases">
        <title>Genomic Encyclopedia of Type Strains, Phase III (KMG-III): the genomes of soil and plant-associated and newly described type strains.</title>
        <authorList>
            <person name="Whitman W."/>
        </authorList>
    </citation>
    <scope>NUCLEOTIDE SEQUENCE [LARGE SCALE GENOMIC DNA]</scope>
    <source>
        <strain evidence="1 2">HKI456</strain>
    </source>
</reference>
<sequence>MIMTIEVHQGVNWRWAEPQIDYFADDGTMRAMPSSVRDAAIECGQCVVEHRRASVHRAPARVRKTFGRGRLCAGLLAQRFAAVAAMRVFSQT</sequence>
<accession>A0A2P5KCE3</accession>
<name>A0A2P5KCE3_9BURK</name>
<gene>
    <name evidence="1" type="ORF">B0O95_10373</name>
</gene>
<dbReference type="EMBL" id="PRDW01000003">
    <property type="protein sequence ID" value="PPB84384.1"/>
    <property type="molecule type" value="Genomic_DNA"/>
</dbReference>
<proteinExistence type="predicted"/>
<keyword evidence="2" id="KW-1185">Reference proteome</keyword>
<evidence type="ECO:0000313" key="2">
    <source>
        <dbReference type="Proteomes" id="UP000243096"/>
    </source>
</evidence>